<accession>A0A3B4ZNQ4</accession>
<evidence type="ECO:0000259" key="2">
    <source>
        <dbReference type="PROSITE" id="PS00022"/>
    </source>
</evidence>
<organism evidence="4">
    <name type="scientific">Stegastes partitus</name>
    <name type="common">bicolor damselfish</name>
    <dbReference type="NCBI Taxonomy" id="144197"/>
    <lineage>
        <taxon>Eukaryota</taxon>
        <taxon>Metazoa</taxon>
        <taxon>Chordata</taxon>
        <taxon>Craniata</taxon>
        <taxon>Vertebrata</taxon>
        <taxon>Euteleostomi</taxon>
        <taxon>Actinopterygii</taxon>
        <taxon>Neopterygii</taxon>
        <taxon>Teleostei</taxon>
        <taxon>Neoteleostei</taxon>
        <taxon>Acanthomorphata</taxon>
        <taxon>Ovalentaria</taxon>
        <taxon>Pomacentridae</taxon>
        <taxon>Stegastes</taxon>
    </lineage>
</organism>
<dbReference type="AlphaFoldDB" id="A0A3B4ZNQ4"/>
<keyword evidence="1" id="KW-1133">Transmembrane helix</keyword>
<dbReference type="PROSITE" id="PS00022">
    <property type="entry name" value="EGF_1"/>
    <property type="match status" value="1"/>
</dbReference>
<dbReference type="PANTHER" id="PTHR40446">
    <property type="entry name" value="N-ACETYLGLUCOSAMINE-1-PHOSPHODIESTER ALPHA-N-ACETYLGLUCOSAMINIDASE"/>
    <property type="match status" value="1"/>
</dbReference>
<dbReference type="PROSITE" id="PS01186">
    <property type="entry name" value="EGF_2"/>
    <property type="match status" value="1"/>
</dbReference>
<dbReference type="Gene3D" id="2.170.300.10">
    <property type="entry name" value="Tie2 ligand-binding domain superfamily"/>
    <property type="match status" value="1"/>
</dbReference>
<dbReference type="Pfam" id="PF23106">
    <property type="entry name" value="EGF_Teneurin"/>
    <property type="match status" value="1"/>
</dbReference>
<dbReference type="STRING" id="144197.ENSSPAP00000003357"/>
<protein>
    <submittedName>
        <fullName evidence="4">N-acetylglucosamine-1-phosphodiester alpha-N-acetylglucosaminidase</fullName>
    </submittedName>
</protein>
<dbReference type="InterPro" id="IPR018711">
    <property type="entry name" value="NAGPA"/>
</dbReference>
<feature type="domain" description="EGF-like" evidence="2 3">
    <location>
        <begin position="316"/>
        <end position="327"/>
    </location>
</feature>
<name>A0A3B4ZNQ4_9TELE</name>
<dbReference type="Ensembl" id="ENSSPAT00000003414.1">
    <property type="protein sequence ID" value="ENSSPAP00000003357.1"/>
    <property type="gene ID" value="ENSSPAG00000002530.1"/>
</dbReference>
<feature type="transmembrane region" description="Helical" evidence="1">
    <location>
        <begin position="416"/>
        <end position="438"/>
    </location>
</feature>
<dbReference type="Gene3D" id="2.10.25.10">
    <property type="entry name" value="Laminin"/>
    <property type="match status" value="1"/>
</dbReference>
<evidence type="ECO:0000256" key="1">
    <source>
        <dbReference type="SAM" id="Phobius"/>
    </source>
</evidence>
<dbReference type="InterPro" id="IPR000742">
    <property type="entry name" value="EGF"/>
</dbReference>
<proteinExistence type="predicted"/>
<evidence type="ECO:0000259" key="3">
    <source>
        <dbReference type="PROSITE" id="PS01186"/>
    </source>
</evidence>
<dbReference type="GeneTree" id="ENSGT01030000234566"/>
<keyword evidence="1" id="KW-0472">Membrane</keyword>
<keyword evidence="1" id="KW-0812">Transmembrane</keyword>
<evidence type="ECO:0000313" key="4">
    <source>
        <dbReference type="Ensembl" id="ENSSPAP00000003357.1"/>
    </source>
</evidence>
<dbReference type="GO" id="GO:0033299">
    <property type="term" value="P:secretion of lysosomal enzymes"/>
    <property type="evidence" value="ECO:0007669"/>
    <property type="project" value="TreeGrafter"/>
</dbReference>
<dbReference type="PANTHER" id="PTHR40446:SF2">
    <property type="entry name" value="N-ACETYLGLUCOSAMINE-1-PHOSPHODIESTER ALPHA-N-ACETYLGLUCOSAMINIDASE"/>
    <property type="match status" value="1"/>
</dbReference>
<dbReference type="Pfam" id="PF09992">
    <property type="entry name" value="NAGPA"/>
    <property type="match status" value="1"/>
</dbReference>
<reference evidence="4" key="1">
    <citation type="submission" date="2023-09" db="UniProtKB">
        <authorList>
            <consortium name="Ensembl"/>
        </authorList>
    </citation>
    <scope>IDENTIFICATION</scope>
</reference>
<sequence>MDDDLLLPYADGHGPTHSHRHVRSCQPIAHGNTTHESHPSTLNAGVSLCVPSSHPAASVFAGHMTVVHDPLRTVSVLEPGGTGGCKMNHRVSVEETAAAAGCLYAQNAGFFNTHSGACLGNVVSDGRRVQDSGGVQNAQFGIRSDGSLVFGYLSQEDVLDESNPFVQLVSGVIWLLRDGEVYIKQSLEAECDKMQETGHLRTFVDVVSARTAVGHDAEGKLVLFHIDGQTGIRGMSLWEMAEALKKYGVINAINLDGGGSSTFVVNGSLASYPSDHCIPDSRWRCGRKVSTILCVHPPRCQPANCSGHGDCVDGHCRCQEGWQGVACDSSVCQTCGPHGLCLANGCVCDAGWRGKNCSQACSPGFFGPACAQECHCDNLCPCDPQTGSCNVTLRGEANYTLHRGAYIFKHLTSLCLLLFLLLLLSNTQGQLALLFLYIKGKTVSKCMSVTFRMYSRDPIVRH</sequence>